<dbReference type="Proteomes" id="UP001161757">
    <property type="component" value="Unassembled WGS sequence"/>
</dbReference>
<feature type="chain" id="PRO_5042844463" description="CBM1 domain-containing protein" evidence="2">
    <location>
        <begin position="22"/>
        <end position="271"/>
    </location>
</feature>
<dbReference type="PROSITE" id="PS00562">
    <property type="entry name" value="CBM1_1"/>
    <property type="match status" value="1"/>
</dbReference>
<evidence type="ECO:0000256" key="2">
    <source>
        <dbReference type="SAM" id="SignalP"/>
    </source>
</evidence>
<keyword evidence="1 2" id="KW-0732">Signal</keyword>
<dbReference type="InterPro" id="IPR035971">
    <property type="entry name" value="CBD_sf"/>
</dbReference>
<dbReference type="InterPro" id="IPR000254">
    <property type="entry name" value="CBD"/>
</dbReference>
<organism evidence="4 5">
    <name type="scientific">Exophiala dermatitidis</name>
    <name type="common">Black yeast-like fungus</name>
    <name type="synonym">Wangiella dermatitidis</name>
    <dbReference type="NCBI Taxonomy" id="5970"/>
    <lineage>
        <taxon>Eukaryota</taxon>
        <taxon>Fungi</taxon>
        <taxon>Dikarya</taxon>
        <taxon>Ascomycota</taxon>
        <taxon>Pezizomycotina</taxon>
        <taxon>Eurotiomycetes</taxon>
        <taxon>Chaetothyriomycetidae</taxon>
        <taxon>Chaetothyriales</taxon>
        <taxon>Herpotrichiellaceae</taxon>
        <taxon>Exophiala</taxon>
    </lineage>
</organism>
<dbReference type="GO" id="GO:0005576">
    <property type="term" value="C:extracellular region"/>
    <property type="evidence" value="ECO:0007669"/>
    <property type="project" value="InterPro"/>
</dbReference>
<dbReference type="Gene3D" id="2.40.40.10">
    <property type="entry name" value="RlpA-like domain"/>
    <property type="match status" value="1"/>
</dbReference>
<dbReference type="AlphaFoldDB" id="A0AAN6EUP2"/>
<dbReference type="GO" id="GO:0030248">
    <property type="term" value="F:cellulose binding"/>
    <property type="evidence" value="ECO:0007669"/>
    <property type="project" value="InterPro"/>
</dbReference>
<protein>
    <recommendedName>
        <fullName evidence="3">CBM1 domain-containing protein</fullName>
    </recommendedName>
</protein>
<name>A0AAN6EUP2_EXODE</name>
<accession>A0AAN6EUP2</accession>
<dbReference type="Pfam" id="PF22514">
    <property type="entry name" value="EXPB1_D1"/>
    <property type="match status" value="1"/>
</dbReference>
<reference evidence="4" key="1">
    <citation type="submission" date="2023-01" db="EMBL/GenBank/DDBJ databases">
        <title>Exophiala dermititidis isolated from Cystic Fibrosis Patient.</title>
        <authorList>
            <person name="Kurbessoian T."/>
            <person name="Crocker A."/>
            <person name="Murante D."/>
            <person name="Hogan D.A."/>
            <person name="Stajich J.E."/>
        </authorList>
    </citation>
    <scope>NUCLEOTIDE SEQUENCE</scope>
    <source>
        <strain evidence="4">Ex8</strain>
    </source>
</reference>
<dbReference type="EMBL" id="JAJGCB010000007">
    <property type="protein sequence ID" value="KAJ8991897.1"/>
    <property type="molecule type" value="Genomic_DNA"/>
</dbReference>
<feature type="domain" description="CBM1" evidence="3">
    <location>
        <begin position="24"/>
        <end position="60"/>
    </location>
</feature>
<comment type="caution">
    <text evidence="4">The sequence shown here is derived from an EMBL/GenBank/DDBJ whole genome shotgun (WGS) entry which is preliminary data.</text>
</comment>
<dbReference type="PROSITE" id="PS51164">
    <property type="entry name" value="CBM1_2"/>
    <property type="match status" value="1"/>
</dbReference>
<dbReference type="InterPro" id="IPR036908">
    <property type="entry name" value="RlpA-like_sf"/>
</dbReference>
<gene>
    <name evidence="4" type="ORF">HRR80_004515</name>
</gene>
<evidence type="ECO:0000259" key="3">
    <source>
        <dbReference type="PROSITE" id="PS51164"/>
    </source>
</evidence>
<dbReference type="SUPFAM" id="SSF57180">
    <property type="entry name" value="Cellulose-binding domain"/>
    <property type="match status" value="1"/>
</dbReference>
<feature type="signal peptide" evidence="2">
    <location>
        <begin position="1"/>
        <end position="21"/>
    </location>
</feature>
<proteinExistence type="predicted"/>
<evidence type="ECO:0000256" key="1">
    <source>
        <dbReference type="ARBA" id="ARBA00022729"/>
    </source>
</evidence>
<dbReference type="SMART" id="SM00236">
    <property type="entry name" value="fCBD"/>
    <property type="match status" value="1"/>
</dbReference>
<dbReference type="Pfam" id="PF00734">
    <property type="entry name" value="CBM_1"/>
    <property type="match status" value="1"/>
</dbReference>
<evidence type="ECO:0000313" key="5">
    <source>
        <dbReference type="Proteomes" id="UP001161757"/>
    </source>
</evidence>
<evidence type="ECO:0000313" key="4">
    <source>
        <dbReference type="EMBL" id="KAJ8991897.1"/>
    </source>
</evidence>
<dbReference type="GO" id="GO:0005975">
    <property type="term" value="P:carbohydrate metabolic process"/>
    <property type="evidence" value="ECO:0007669"/>
    <property type="project" value="InterPro"/>
</dbReference>
<dbReference type="SUPFAM" id="SSF50685">
    <property type="entry name" value="Barwin-like endoglucanases"/>
    <property type="match status" value="1"/>
</dbReference>
<sequence length="271" mass="27246">MYRSIPSVLFASTALLSLSQASASVQGPWEQCGGIDWTGGTSCAQGWTCVVQNPWYSQCLQTETASSSSVESTVTPSSSLPAQSPSHSVSSVVKTVTASSLTEPTTSTTSPAGPASTGLTYKASITHYGSGDSFGSPNCNTNTAACFFYTSPGFSAAVSQNLYGVGPGAGQGPACGTCWKLVGETDSSGNKLSNAGTSIVVMVNNLCPADGNPLCAQNGLSGTNQYGANVNFDLCSDSGASAAFFGNSGVGLAVGSATQVDCSEWSGTVVH</sequence>